<dbReference type="Proteomes" id="UP001596383">
    <property type="component" value="Unassembled WGS sequence"/>
</dbReference>
<evidence type="ECO:0000256" key="5">
    <source>
        <dbReference type="ARBA" id="ARBA00022946"/>
    </source>
</evidence>
<evidence type="ECO:0000256" key="4">
    <source>
        <dbReference type="ARBA" id="ARBA00022827"/>
    </source>
</evidence>
<feature type="region of interest" description="Disordered" evidence="8">
    <location>
        <begin position="1"/>
        <end position="36"/>
    </location>
</feature>
<keyword evidence="6" id="KW-0560">Oxidoreductase</keyword>
<dbReference type="InterPro" id="IPR016169">
    <property type="entry name" value="FAD-bd_PCMH_sub2"/>
</dbReference>
<evidence type="ECO:0000256" key="2">
    <source>
        <dbReference type="ARBA" id="ARBA00008000"/>
    </source>
</evidence>
<dbReference type="Gene3D" id="3.30.465.10">
    <property type="match status" value="1"/>
</dbReference>
<dbReference type="InterPro" id="IPR036318">
    <property type="entry name" value="FAD-bd_PCMH-like_sf"/>
</dbReference>
<proteinExistence type="inferred from homology"/>
<sequence length="460" mass="50378">MEFEFLSETSLSDKQISTGEERREKHSTDWGTPDTEAAMPDIVVWPESTEDVSTVLEGANERGIPVTPYAAGTSLEGHAVPVEGGISMNMTRMDAVLEIRPEDFQIDVQPGLLGSRITEAVRPYGLFFPPLPSSGNISTIGGMIANDASGMQTVKYGEVHDWVLRLEAVLADGTFIETGSKTVKTSAGYNVMDLLVGSEGTLAVVTEATLELVGIPEQIRGGRVIFENRTDASAAISDIVRSGVDVAKIELIDELSAMMVNRYLDVDLPNAPMAFVEFHENHDVETEIEFCRSILEEYPVHDIDIGKSGREMAELWEVRKEMASALKHYDPDLEMLTSGDVTVPISKYADLIDYISALEAEHDLEIPCFGHAGDGNIHYTVMVREGDADHRALGERVDEEIVEYAIDLYGTSTGEHGVGMGKQQYLPEEYTDGTIDVMRHLKDALDPNGILNPGKIISPE</sequence>
<dbReference type="RefSeq" id="WP_273737755.1">
    <property type="nucleotide sequence ID" value="NZ_JAQIVI010000096.1"/>
</dbReference>
<evidence type="ECO:0000256" key="8">
    <source>
        <dbReference type="SAM" id="MobiDB-lite"/>
    </source>
</evidence>
<evidence type="ECO:0000313" key="11">
    <source>
        <dbReference type="Proteomes" id="UP001596383"/>
    </source>
</evidence>
<comment type="caution">
    <text evidence="10">The sequence shown here is derived from an EMBL/GenBank/DDBJ whole genome shotgun (WGS) entry which is preliminary data.</text>
</comment>
<dbReference type="PANTHER" id="PTHR11748:SF111">
    <property type="entry name" value="D-LACTATE DEHYDROGENASE, MITOCHONDRIAL-RELATED"/>
    <property type="match status" value="1"/>
</dbReference>
<dbReference type="GO" id="GO:0004458">
    <property type="term" value="F:D-lactate dehydrogenase (cytochrome) activity"/>
    <property type="evidence" value="ECO:0007669"/>
    <property type="project" value="UniProtKB-EC"/>
</dbReference>
<dbReference type="FunFam" id="3.30.70.2740:FF:000001">
    <property type="entry name" value="D-lactate dehydrogenase mitochondrial"/>
    <property type="match status" value="1"/>
</dbReference>
<gene>
    <name evidence="10" type="ORF">ACFQE6_06510</name>
</gene>
<dbReference type="Pfam" id="PF02913">
    <property type="entry name" value="FAD-oxidase_C"/>
    <property type="match status" value="1"/>
</dbReference>
<dbReference type="PROSITE" id="PS51387">
    <property type="entry name" value="FAD_PCMH"/>
    <property type="match status" value="1"/>
</dbReference>
<dbReference type="Pfam" id="PF01565">
    <property type="entry name" value="FAD_binding_4"/>
    <property type="match status" value="1"/>
</dbReference>
<accession>A0ABD5SNM1</accession>
<organism evidence="10 11">
    <name type="scientific">Natrinema soli</name>
    <dbReference type="NCBI Taxonomy" id="1930624"/>
    <lineage>
        <taxon>Archaea</taxon>
        <taxon>Methanobacteriati</taxon>
        <taxon>Methanobacteriota</taxon>
        <taxon>Stenosarchaea group</taxon>
        <taxon>Halobacteria</taxon>
        <taxon>Halobacteriales</taxon>
        <taxon>Natrialbaceae</taxon>
        <taxon>Natrinema</taxon>
    </lineage>
</organism>
<dbReference type="FunFam" id="1.10.45.10:FF:000001">
    <property type="entry name" value="D-lactate dehydrogenase mitochondrial"/>
    <property type="match status" value="1"/>
</dbReference>
<evidence type="ECO:0000256" key="3">
    <source>
        <dbReference type="ARBA" id="ARBA00022630"/>
    </source>
</evidence>
<feature type="domain" description="FAD-binding PCMH-type" evidence="9">
    <location>
        <begin position="36"/>
        <end position="215"/>
    </location>
</feature>
<dbReference type="InterPro" id="IPR006094">
    <property type="entry name" value="Oxid_FAD_bind_N"/>
</dbReference>
<name>A0ABD5SNM1_9EURY</name>
<keyword evidence="11" id="KW-1185">Reference proteome</keyword>
<dbReference type="InterPro" id="IPR016166">
    <property type="entry name" value="FAD-bd_PCMH"/>
</dbReference>
<evidence type="ECO:0000256" key="7">
    <source>
        <dbReference type="ARBA" id="ARBA00038897"/>
    </source>
</evidence>
<dbReference type="Gene3D" id="1.10.45.10">
    <property type="entry name" value="Vanillyl-alcohol Oxidase, Chain A, domain 4"/>
    <property type="match status" value="1"/>
</dbReference>
<dbReference type="InterPro" id="IPR016171">
    <property type="entry name" value="Vanillyl_alc_oxidase_C-sub2"/>
</dbReference>
<dbReference type="SUPFAM" id="SSF55103">
    <property type="entry name" value="FAD-linked oxidases, C-terminal domain"/>
    <property type="match status" value="1"/>
</dbReference>
<dbReference type="InterPro" id="IPR016164">
    <property type="entry name" value="FAD-linked_Oxase-like_C"/>
</dbReference>
<evidence type="ECO:0000256" key="6">
    <source>
        <dbReference type="ARBA" id="ARBA00023002"/>
    </source>
</evidence>
<comment type="similarity">
    <text evidence="2">Belongs to the FAD-binding oxidoreductase/transferase type 4 family.</text>
</comment>
<feature type="compositionally biased region" description="Basic and acidic residues" evidence="8">
    <location>
        <begin position="19"/>
        <end position="28"/>
    </location>
</feature>
<keyword evidence="5" id="KW-0809">Transit peptide</keyword>
<dbReference type="PANTHER" id="PTHR11748">
    <property type="entry name" value="D-LACTATE DEHYDROGENASE"/>
    <property type="match status" value="1"/>
</dbReference>
<keyword evidence="4" id="KW-0274">FAD</keyword>
<dbReference type="EC" id="1.1.2.4" evidence="7"/>
<evidence type="ECO:0000313" key="10">
    <source>
        <dbReference type="EMBL" id="MFC6764695.1"/>
    </source>
</evidence>
<dbReference type="AlphaFoldDB" id="A0ABD5SNM1"/>
<dbReference type="SUPFAM" id="SSF56176">
    <property type="entry name" value="FAD-binding/transporter-associated domain-like"/>
    <property type="match status" value="1"/>
</dbReference>
<reference evidence="10 11" key="1">
    <citation type="journal article" date="2019" name="Int. J. Syst. Evol. Microbiol.">
        <title>The Global Catalogue of Microorganisms (GCM) 10K type strain sequencing project: providing services to taxonomists for standard genome sequencing and annotation.</title>
        <authorList>
            <consortium name="The Broad Institute Genomics Platform"/>
            <consortium name="The Broad Institute Genome Sequencing Center for Infectious Disease"/>
            <person name="Wu L."/>
            <person name="Ma J."/>
        </authorList>
    </citation>
    <scope>NUCLEOTIDE SEQUENCE [LARGE SCALE GENOMIC DNA]</scope>
    <source>
        <strain evidence="10 11">LMG 29247</strain>
    </source>
</reference>
<comment type="cofactor">
    <cofactor evidence="1">
        <name>FAD</name>
        <dbReference type="ChEBI" id="CHEBI:57692"/>
    </cofactor>
</comment>
<evidence type="ECO:0000259" key="9">
    <source>
        <dbReference type="PROSITE" id="PS51387"/>
    </source>
</evidence>
<dbReference type="Gene3D" id="3.30.70.2740">
    <property type="match status" value="1"/>
</dbReference>
<evidence type="ECO:0000256" key="1">
    <source>
        <dbReference type="ARBA" id="ARBA00001974"/>
    </source>
</evidence>
<keyword evidence="3" id="KW-0285">Flavoprotein</keyword>
<feature type="compositionally biased region" description="Polar residues" evidence="8">
    <location>
        <begin position="7"/>
        <end position="18"/>
    </location>
</feature>
<dbReference type="InterPro" id="IPR004113">
    <property type="entry name" value="FAD-bd_oxidored_4_C"/>
</dbReference>
<protein>
    <recommendedName>
        <fullName evidence="7">D-lactate dehydrogenase (cytochrome)</fullName>
        <ecNumber evidence="7">1.1.2.4</ecNumber>
    </recommendedName>
</protein>
<dbReference type="EMBL" id="JBHSWV010000096">
    <property type="protein sequence ID" value="MFC6764695.1"/>
    <property type="molecule type" value="Genomic_DNA"/>
</dbReference>